<dbReference type="InterPro" id="IPR013780">
    <property type="entry name" value="Glyco_hydro_b"/>
</dbReference>
<dbReference type="InterPro" id="IPR008979">
    <property type="entry name" value="Galactose-bd-like_sf"/>
</dbReference>
<evidence type="ECO:0000256" key="2">
    <source>
        <dbReference type="ARBA" id="ARBA00022525"/>
    </source>
</evidence>
<keyword evidence="7" id="KW-1185">Reference proteome</keyword>
<dbReference type="PANTHER" id="PTHR40088">
    <property type="entry name" value="PECTATE LYASE (EUROFUNG)"/>
    <property type="match status" value="1"/>
</dbReference>
<dbReference type="EMBL" id="JBHSGU010000002">
    <property type="protein sequence ID" value="MFC4700409.1"/>
    <property type="molecule type" value="Genomic_DNA"/>
</dbReference>
<dbReference type="SUPFAM" id="SSF51126">
    <property type="entry name" value="Pectin lyase-like"/>
    <property type="match status" value="1"/>
</dbReference>
<accession>A0ABV9LX55</accession>
<protein>
    <submittedName>
        <fullName evidence="6">Carbohydrate-binding protein</fullName>
    </submittedName>
</protein>
<dbReference type="InterPro" id="IPR005084">
    <property type="entry name" value="CBM6"/>
</dbReference>
<dbReference type="PANTHER" id="PTHR40088:SF2">
    <property type="entry name" value="SECRETED SUGAR HYDROLASE"/>
    <property type="match status" value="1"/>
</dbReference>
<keyword evidence="3 4" id="KW-0732">Signal</keyword>
<dbReference type="Pfam" id="PF07602">
    <property type="entry name" value="DUF1565"/>
    <property type="match status" value="1"/>
</dbReference>
<dbReference type="RefSeq" id="WP_382407798.1">
    <property type="nucleotide sequence ID" value="NZ_JBHSGU010000002.1"/>
</dbReference>
<keyword evidence="2" id="KW-0964">Secreted</keyword>
<dbReference type="InterPro" id="IPR006584">
    <property type="entry name" value="Cellulose-bd_IV"/>
</dbReference>
<dbReference type="InterPro" id="IPR011459">
    <property type="entry name" value="DUF1565"/>
</dbReference>
<dbReference type="InterPro" id="IPR052052">
    <property type="entry name" value="Polysaccharide_Lyase_9"/>
</dbReference>
<organism evidence="6 7">
    <name type="scientific">Glaciecola siphonariae</name>
    <dbReference type="NCBI Taxonomy" id="521012"/>
    <lineage>
        <taxon>Bacteria</taxon>
        <taxon>Pseudomonadati</taxon>
        <taxon>Pseudomonadota</taxon>
        <taxon>Gammaproteobacteria</taxon>
        <taxon>Alteromonadales</taxon>
        <taxon>Alteromonadaceae</taxon>
        <taxon>Glaciecola</taxon>
    </lineage>
</organism>
<dbReference type="InterPro" id="IPR039448">
    <property type="entry name" value="Beta_helix"/>
</dbReference>
<dbReference type="Pfam" id="PF13229">
    <property type="entry name" value="Beta_helix"/>
    <property type="match status" value="1"/>
</dbReference>
<comment type="subcellular location">
    <subcellularLocation>
        <location evidence="1">Secreted</location>
    </subcellularLocation>
</comment>
<evidence type="ECO:0000259" key="5">
    <source>
        <dbReference type="SMART" id="SM00606"/>
    </source>
</evidence>
<comment type="caution">
    <text evidence="6">The sequence shown here is derived from an EMBL/GenBank/DDBJ whole genome shotgun (WGS) entry which is preliminary data.</text>
</comment>
<evidence type="ECO:0000256" key="4">
    <source>
        <dbReference type="SAM" id="SignalP"/>
    </source>
</evidence>
<dbReference type="InterPro" id="IPR012334">
    <property type="entry name" value="Pectin_lyas_fold"/>
</dbReference>
<dbReference type="CDD" id="cd04084">
    <property type="entry name" value="CBM6_xylanase-like"/>
    <property type="match status" value="1"/>
</dbReference>
<dbReference type="Gene3D" id="2.60.120.260">
    <property type="entry name" value="Galactose-binding domain-like"/>
    <property type="match status" value="1"/>
</dbReference>
<feature type="chain" id="PRO_5045062737" evidence="4">
    <location>
        <begin position="25"/>
        <end position="767"/>
    </location>
</feature>
<dbReference type="InterPro" id="IPR011050">
    <property type="entry name" value="Pectin_lyase_fold/virulence"/>
</dbReference>
<proteinExistence type="predicted"/>
<evidence type="ECO:0000313" key="7">
    <source>
        <dbReference type="Proteomes" id="UP001595897"/>
    </source>
</evidence>
<feature type="signal peptide" evidence="4">
    <location>
        <begin position="1"/>
        <end position="24"/>
    </location>
</feature>
<dbReference type="PROSITE" id="PS51257">
    <property type="entry name" value="PROKAR_LIPOPROTEIN"/>
    <property type="match status" value="1"/>
</dbReference>
<dbReference type="Gene3D" id="2.60.40.1180">
    <property type="entry name" value="Golgi alpha-mannosidase II"/>
    <property type="match status" value="1"/>
</dbReference>
<dbReference type="InterPro" id="IPR049169">
    <property type="entry name" value="Glyco_hydro_120_ins"/>
</dbReference>
<name>A0ABV9LX55_9ALTE</name>
<gene>
    <name evidence="6" type="ORF">ACFO4O_09590</name>
</gene>
<dbReference type="Gene3D" id="2.160.20.10">
    <property type="entry name" value="Single-stranded right-handed beta-helix, Pectin lyase-like"/>
    <property type="match status" value="1"/>
</dbReference>
<reference evidence="7" key="1">
    <citation type="journal article" date="2019" name="Int. J. Syst. Evol. Microbiol.">
        <title>The Global Catalogue of Microorganisms (GCM) 10K type strain sequencing project: providing services to taxonomists for standard genome sequencing and annotation.</title>
        <authorList>
            <consortium name="The Broad Institute Genomics Platform"/>
            <consortium name="The Broad Institute Genome Sequencing Center for Infectious Disease"/>
            <person name="Wu L."/>
            <person name="Ma J."/>
        </authorList>
    </citation>
    <scope>NUCLEOTIDE SEQUENCE [LARGE SCALE GENOMIC DNA]</scope>
    <source>
        <strain evidence="7">KACC 12507</strain>
    </source>
</reference>
<dbReference type="SMART" id="SM00606">
    <property type="entry name" value="CBD_IV"/>
    <property type="match status" value="1"/>
</dbReference>
<dbReference type="Pfam" id="PF03422">
    <property type="entry name" value="CBM_6"/>
    <property type="match status" value="1"/>
</dbReference>
<evidence type="ECO:0000256" key="3">
    <source>
        <dbReference type="ARBA" id="ARBA00022729"/>
    </source>
</evidence>
<dbReference type="Proteomes" id="UP001595897">
    <property type="component" value="Unassembled WGS sequence"/>
</dbReference>
<feature type="domain" description="Cellulose binding type IV" evidence="5">
    <location>
        <begin position="220"/>
        <end position="352"/>
    </location>
</feature>
<dbReference type="SUPFAM" id="SSF49785">
    <property type="entry name" value="Galactose-binding domain-like"/>
    <property type="match status" value="1"/>
</dbReference>
<dbReference type="Pfam" id="PF21258">
    <property type="entry name" value="Glyco_hydro_120_ins"/>
    <property type="match status" value="1"/>
</dbReference>
<evidence type="ECO:0000256" key="1">
    <source>
        <dbReference type="ARBA" id="ARBA00004613"/>
    </source>
</evidence>
<evidence type="ECO:0000313" key="6">
    <source>
        <dbReference type="EMBL" id="MFC4700409.1"/>
    </source>
</evidence>
<sequence>MLNAILKKAVLCLLVLGLFSCAWLESANTSVAQHQIESEGSGKILYVSKQGKDTNSGKYDSPFYTISKAAEVARAGDTIVVSSGTYRESIDPHFGGHSPRKMIHYRAAEGERVIIKGSEKMKGWEYVQDNVWQLTLPNAFFENYNPYNTKIRGDWFKNEGRDHHTGAVYANGTWLWESPDLATVLGKPFDAEAFIDEIVQNDTPFLMRLEKLALGESQISQSPPTFEGKLFAHHHKFARAIESKVDANAEDAILIKEGDWIRFKNVDLSDDAGFVRILASPVQGSRGGVVEIRANSPDGELLASASVISTASWNSSEVFVSYLPQHRSTQSLPLKTDLYFVFKRHDEFSLAAYVEKYQAALAKLENRSLWYASVNDTHTNIYAQINGFDPNIEGIEINVRETLFYPSKPNINYIRVNGFEFAHAATNWAPPTAEQKAAVGTHWSKGWIIENNRIRHARTVCLSLGKYGDEFDNTAADSAAGYVGTIERALARDWNKESVGGHLVRGNHISHCEQAGIAGSMGAIFSEITQNTIHDIHQQKLFDGYEMAGIKLHAPIDTLIARNHIFDSHRGIWLDWMTQGTRISENVLHDNDDQDLWLEVNHGPAIIDNNIFLSKRALSDWSQGNAYLHNLFAGEVTQRSVPERSTPYHYPHSTQIKGYSGIVGGDNHFINNLFVGSDLSAYAEMLDVRQRGNVFLPAAELTYKANALTPSISSLLSHAHTQTTIEPNTQSLAPITTAALGVTKVSAQGFTDPSGELIIFKNVGILK</sequence>